<organism evidence="8 9">
    <name type="scientific">Pontibacter korlensis</name>
    <dbReference type="NCBI Taxonomy" id="400092"/>
    <lineage>
        <taxon>Bacteria</taxon>
        <taxon>Pseudomonadati</taxon>
        <taxon>Bacteroidota</taxon>
        <taxon>Cytophagia</taxon>
        <taxon>Cytophagales</taxon>
        <taxon>Hymenobacteraceae</taxon>
        <taxon>Pontibacter</taxon>
    </lineage>
</organism>
<dbReference type="InterPro" id="IPR011010">
    <property type="entry name" value="DNA_brk_join_enz"/>
</dbReference>
<dbReference type="InterPro" id="IPR010998">
    <property type="entry name" value="Integrase_recombinase_N"/>
</dbReference>
<evidence type="ECO:0000256" key="5">
    <source>
        <dbReference type="PROSITE-ProRule" id="PRU01248"/>
    </source>
</evidence>
<accession>A0A0E3ZE61</accession>
<evidence type="ECO:0000259" key="6">
    <source>
        <dbReference type="PROSITE" id="PS51898"/>
    </source>
</evidence>
<dbReference type="GO" id="GO:0003677">
    <property type="term" value="F:DNA binding"/>
    <property type="evidence" value="ECO:0007669"/>
    <property type="project" value="UniProtKB-UniRule"/>
</dbReference>
<dbReference type="PANTHER" id="PTHR30349:SF41">
    <property type="entry name" value="INTEGRASE_RECOMBINASE PROTEIN MJ0367-RELATED"/>
    <property type="match status" value="1"/>
</dbReference>
<evidence type="ECO:0000256" key="2">
    <source>
        <dbReference type="ARBA" id="ARBA00022908"/>
    </source>
</evidence>
<protein>
    <recommendedName>
        <fullName evidence="10">Integrase</fullName>
    </recommendedName>
</protein>
<keyword evidence="3 5" id="KW-0238">DNA-binding</keyword>
<dbReference type="InterPro" id="IPR013762">
    <property type="entry name" value="Integrase-like_cat_sf"/>
</dbReference>
<feature type="domain" description="Core-binding (CB)" evidence="7">
    <location>
        <begin position="9"/>
        <end position="101"/>
    </location>
</feature>
<feature type="domain" description="Tyr recombinase" evidence="6">
    <location>
        <begin position="122"/>
        <end position="304"/>
    </location>
</feature>
<evidence type="ECO:0000256" key="4">
    <source>
        <dbReference type="ARBA" id="ARBA00023172"/>
    </source>
</evidence>
<dbReference type="PATRIC" id="fig|400092.3.peg.407"/>
<dbReference type="Gene3D" id="1.10.150.130">
    <property type="match status" value="1"/>
</dbReference>
<keyword evidence="2" id="KW-0229">DNA integration</keyword>
<dbReference type="RefSeq" id="WP_046308814.1">
    <property type="nucleotide sequence ID" value="NZ_CBCSCY010000032.1"/>
</dbReference>
<dbReference type="InterPro" id="IPR044068">
    <property type="entry name" value="CB"/>
</dbReference>
<dbReference type="PROSITE" id="PS51898">
    <property type="entry name" value="TYR_RECOMBINASE"/>
    <property type="match status" value="1"/>
</dbReference>
<dbReference type="OrthoDB" id="9801717at2"/>
<dbReference type="Gene3D" id="1.10.443.10">
    <property type="entry name" value="Intergrase catalytic core"/>
    <property type="match status" value="1"/>
</dbReference>
<keyword evidence="9" id="KW-1185">Reference proteome</keyword>
<dbReference type="HOGENOM" id="CLU_027562_9_5_10"/>
<dbReference type="PROSITE" id="PS51900">
    <property type="entry name" value="CB"/>
    <property type="match status" value="1"/>
</dbReference>
<dbReference type="GO" id="GO:0015074">
    <property type="term" value="P:DNA integration"/>
    <property type="evidence" value="ECO:0007669"/>
    <property type="project" value="UniProtKB-KW"/>
</dbReference>
<dbReference type="KEGG" id="pko:PKOR_01805"/>
<evidence type="ECO:0008006" key="10">
    <source>
        <dbReference type="Google" id="ProtNLM"/>
    </source>
</evidence>
<dbReference type="SUPFAM" id="SSF56349">
    <property type="entry name" value="DNA breaking-rejoining enzymes"/>
    <property type="match status" value="1"/>
</dbReference>
<dbReference type="Pfam" id="PF00589">
    <property type="entry name" value="Phage_integrase"/>
    <property type="match status" value="1"/>
</dbReference>
<evidence type="ECO:0000256" key="3">
    <source>
        <dbReference type="ARBA" id="ARBA00023125"/>
    </source>
</evidence>
<dbReference type="AlphaFoldDB" id="A0A0E3ZE61"/>
<dbReference type="STRING" id="400092.PKOR_01805"/>
<proteinExistence type="inferred from homology"/>
<dbReference type="EMBL" id="CP009621">
    <property type="protein sequence ID" value="AKD02105.1"/>
    <property type="molecule type" value="Genomic_DNA"/>
</dbReference>
<dbReference type="Proteomes" id="UP000033109">
    <property type="component" value="Chromosome"/>
</dbReference>
<evidence type="ECO:0000313" key="8">
    <source>
        <dbReference type="EMBL" id="AKD02105.1"/>
    </source>
</evidence>
<evidence type="ECO:0000259" key="7">
    <source>
        <dbReference type="PROSITE" id="PS51900"/>
    </source>
</evidence>
<comment type="similarity">
    <text evidence="1">Belongs to the 'phage' integrase family.</text>
</comment>
<dbReference type="GO" id="GO:0006310">
    <property type="term" value="P:DNA recombination"/>
    <property type="evidence" value="ECO:0007669"/>
    <property type="project" value="UniProtKB-KW"/>
</dbReference>
<gene>
    <name evidence="8" type="ORF">PKOR_01805</name>
</gene>
<sequence>MKNLPLHTPGFQRLVREFSRHLRRLGYNPSSCKSQPSSLREFLHWLEQQGITDVESVRPKHIKEHYQYLLERPNQQRVGCLSTSTVVQHLYTLKLFFHYQETLGTITANPISGLIFPRPVSPERTVLTVEQVKQLYSACETLREKAMLAIFYGCGLRRSEAEQLNISDVQFRNQLLYVRQGKGKKRRVVPMSGQVARDLQEYFYRERSQYEKKQDEDSRQAFLLNVNGHRMRGGDYGRKLKLLLRKVNLPQHFSLHHLRHSIATHLLEGGLSLEQVRDFLGHNSIETTQLYTRISQSYLATQTHA</sequence>
<name>A0A0E3ZE61_9BACT</name>
<dbReference type="PANTHER" id="PTHR30349">
    <property type="entry name" value="PHAGE INTEGRASE-RELATED"/>
    <property type="match status" value="1"/>
</dbReference>
<dbReference type="InterPro" id="IPR050090">
    <property type="entry name" value="Tyrosine_recombinase_XerCD"/>
</dbReference>
<dbReference type="InterPro" id="IPR002104">
    <property type="entry name" value="Integrase_catalytic"/>
</dbReference>
<evidence type="ECO:0000256" key="1">
    <source>
        <dbReference type="ARBA" id="ARBA00008857"/>
    </source>
</evidence>
<reference evidence="8 9" key="1">
    <citation type="journal article" date="2015" name="Sci. Rep.">
        <title>Unraveling adaptation of Pontibacter korlensis to radiation and infertility in desert through complete genome and comparative transcriptomic analysis.</title>
        <authorList>
            <person name="Dai J."/>
            <person name="Dai W."/>
            <person name="Qiu C."/>
            <person name="Yang Z."/>
            <person name="Zhang Y."/>
            <person name="Zhou M."/>
            <person name="Zhang L."/>
            <person name="Fang C."/>
            <person name="Gao Q."/>
            <person name="Yang Q."/>
            <person name="Li X."/>
            <person name="Wang Z."/>
            <person name="Wang Z."/>
            <person name="Jia Z."/>
            <person name="Chen X."/>
        </authorList>
    </citation>
    <scope>NUCLEOTIDE SEQUENCE [LARGE SCALE GENOMIC DNA]</scope>
    <source>
        <strain evidence="8 9">X14-1T</strain>
    </source>
</reference>
<evidence type="ECO:0000313" key="9">
    <source>
        <dbReference type="Proteomes" id="UP000033109"/>
    </source>
</evidence>
<keyword evidence="4" id="KW-0233">DNA recombination</keyword>